<dbReference type="EMBL" id="SISK01000020">
    <property type="protein sequence ID" value="TBN36015.1"/>
    <property type="molecule type" value="Genomic_DNA"/>
</dbReference>
<reference evidence="2 3" key="1">
    <citation type="submission" date="2019-02" db="EMBL/GenBank/DDBJ databases">
        <title>Paracoccus subflavus sp. nov., isolated from marine sediment of the Pacific Ocean.</title>
        <authorList>
            <person name="Zhang G."/>
        </authorList>
    </citation>
    <scope>NUCLEOTIDE SEQUENCE [LARGE SCALE GENOMIC DNA]</scope>
    <source>
        <strain evidence="2 3">GY0581</strain>
    </source>
</reference>
<name>A0A4Q9FW32_9RHOB</name>
<sequence>MSLPSIAPGLPRTHGTWVQTDRSAHEAWAQFLGLKGATAASRVLHILIARMGERNAVVISQGALADELQVDPRTVRRAIAMLRDHNWIQTVSLGGAKSGVQGYIVNSRVAWQGSRNGIRHSVFDAMVYATEKEQEPGAIDDQAPLHRLPELYPGEHQLPSGDGLPPVSQPFFDGMEPDLPATHRED</sequence>
<feature type="region of interest" description="Disordered" evidence="1">
    <location>
        <begin position="150"/>
        <end position="186"/>
    </location>
</feature>
<proteinExistence type="predicted"/>
<evidence type="ECO:0000313" key="3">
    <source>
        <dbReference type="Proteomes" id="UP000293520"/>
    </source>
</evidence>
<dbReference type="InterPro" id="IPR036390">
    <property type="entry name" value="WH_DNA-bd_sf"/>
</dbReference>
<comment type="caution">
    <text evidence="2">The sequence shown here is derived from an EMBL/GenBank/DDBJ whole genome shotgun (WGS) entry which is preliminary data.</text>
</comment>
<accession>A0A4Q9FW32</accession>
<organism evidence="2 3">
    <name type="scientific">Paracoccus subflavus</name>
    <dbReference type="NCBI Taxonomy" id="2528244"/>
    <lineage>
        <taxon>Bacteria</taxon>
        <taxon>Pseudomonadati</taxon>
        <taxon>Pseudomonadota</taxon>
        <taxon>Alphaproteobacteria</taxon>
        <taxon>Rhodobacterales</taxon>
        <taxon>Paracoccaceae</taxon>
        <taxon>Paracoccus</taxon>
    </lineage>
</organism>
<dbReference type="Proteomes" id="UP000293520">
    <property type="component" value="Unassembled WGS sequence"/>
</dbReference>
<dbReference type="RefSeq" id="WP_130992268.1">
    <property type="nucleotide sequence ID" value="NZ_SISK01000020.1"/>
</dbReference>
<dbReference type="OrthoDB" id="2934196at2"/>
<keyword evidence="3" id="KW-1185">Reference proteome</keyword>
<dbReference type="AlphaFoldDB" id="A0A4Q9FW32"/>
<evidence type="ECO:0000313" key="2">
    <source>
        <dbReference type="EMBL" id="TBN36015.1"/>
    </source>
</evidence>
<dbReference type="SUPFAM" id="SSF46785">
    <property type="entry name" value="Winged helix' DNA-binding domain"/>
    <property type="match status" value="1"/>
</dbReference>
<evidence type="ECO:0000256" key="1">
    <source>
        <dbReference type="SAM" id="MobiDB-lite"/>
    </source>
</evidence>
<protein>
    <submittedName>
        <fullName evidence="2">Helix-turn-helix domain-containing protein</fullName>
    </submittedName>
</protein>
<gene>
    <name evidence="2" type="ORF">EYE42_15745</name>
</gene>